<dbReference type="InterPro" id="IPR044746">
    <property type="entry name" value="ABCC_6TM_D1"/>
</dbReference>
<evidence type="ECO:0000313" key="16">
    <source>
        <dbReference type="EMBL" id="MQL71956.1"/>
    </source>
</evidence>
<evidence type="ECO:0000256" key="10">
    <source>
        <dbReference type="ARBA" id="ARBA00023136"/>
    </source>
</evidence>
<dbReference type="InterPro" id="IPR017871">
    <property type="entry name" value="ABC_transporter-like_CS"/>
</dbReference>
<dbReference type="SUPFAM" id="SSF90123">
    <property type="entry name" value="ABC transporter transmembrane region"/>
    <property type="match status" value="2"/>
</dbReference>
<evidence type="ECO:0008006" key="18">
    <source>
        <dbReference type="Google" id="ProtNLM"/>
    </source>
</evidence>
<dbReference type="InterPro" id="IPR011527">
    <property type="entry name" value="ABC1_TM_dom"/>
</dbReference>
<feature type="transmembrane region" description="Helical" evidence="13">
    <location>
        <begin position="139"/>
        <end position="159"/>
    </location>
</feature>
<dbReference type="FunFam" id="1.20.1560.10:FF:000003">
    <property type="entry name" value="ABC transporter C family member 10"/>
    <property type="match status" value="1"/>
</dbReference>
<dbReference type="CDD" id="cd18579">
    <property type="entry name" value="ABC_6TM_ABCC_D1"/>
    <property type="match status" value="1"/>
</dbReference>
<keyword evidence="9 13" id="KW-1133">Transmembrane helix</keyword>
<evidence type="ECO:0000256" key="1">
    <source>
        <dbReference type="ARBA" id="ARBA00004141"/>
    </source>
</evidence>
<dbReference type="FunFam" id="3.40.50.300:FF:000169">
    <property type="entry name" value="ABC transporter C family member 3"/>
    <property type="match status" value="1"/>
</dbReference>
<feature type="transmembrane region" description="Helical" evidence="13">
    <location>
        <begin position="481"/>
        <end position="499"/>
    </location>
</feature>
<keyword evidence="3" id="KW-0813">Transport</keyword>
<evidence type="ECO:0000256" key="11">
    <source>
        <dbReference type="ARBA" id="ARBA00057614"/>
    </source>
</evidence>
<dbReference type="PROSITE" id="PS00211">
    <property type="entry name" value="ABC_TRANSPORTER_1"/>
    <property type="match status" value="1"/>
</dbReference>
<dbReference type="Pfam" id="PF00664">
    <property type="entry name" value="ABC_membrane"/>
    <property type="match status" value="2"/>
</dbReference>
<dbReference type="PANTHER" id="PTHR24223">
    <property type="entry name" value="ATP-BINDING CASSETTE SUB-FAMILY C"/>
    <property type="match status" value="1"/>
</dbReference>
<dbReference type="InterPro" id="IPR003593">
    <property type="entry name" value="AAA+_ATPase"/>
</dbReference>
<dbReference type="PROSITE" id="PS50929">
    <property type="entry name" value="ABC_TM1F"/>
    <property type="match status" value="2"/>
</dbReference>
<keyword evidence="7" id="KW-0067">ATP-binding</keyword>
<evidence type="ECO:0000259" key="14">
    <source>
        <dbReference type="PROSITE" id="PS50893"/>
    </source>
</evidence>
<dbReference type="EMBL" id="NMUH01000114">
    <property type="protein sequence ID" value="MQL71956.1"/>
    <property type="molecule type" value="Genomic_DNA"/>
</dbReference>
<feature type="transmembrane region" description="Helical" evidence="13">
    <location>
        <begin position="376"/>
        <end position="395"/>
    </location>
</feature>
<dbReference type="PROSITE" id="PS50893">
    <property type="entry name" value="ABC_TRANSPORTER_2"/>
    <property type="match status" value="2"/>
</dbReference>
<dbReference type="Gene3D" id="3.40.50.300">
    <property type="entry name" value="P-loop containing nucleotide triphosphate hydrolases"/>
    <property type="match status" value="2"/>
</dbReference>
<dbReference type="GO" id="GO:0016020">
    <property type="term" value="C:membrane"/>
    <property type="evidence" value="ECO:0007669"/>
    <property type="project" value="UniProtKB-SubCell"/>
</dbReference>
<evidence type="ECO:0000256" key="13">
    <source>
        <dbReference type="SAM" id="Phobius"/>
    </source>
</evidence>
<sequence>MAPMGDAVAVAVAAAFSSSSWATSLVCSPAADQRPASLAEWLRFVFLSPCPQRAVSSAVDLLFLLTLFVLALHKLWYRFRPSPQLSKPLIQGRRVVVRTNLWFKLSLALAALLSVFCVALLVVSLVGSSTYAQRRAVEYLFLISKAVTNLSVAALIAHEKRFEASTHPRSLRLYWAASFLVSCLLAASAVVRFVSVPDRDSYPAFLKADDVFSVVALPVSLFFVVVAVMGSTGVSVVKAGADGAPEEEPLLSASTKSCGGEVTAFASASLLSRATFLWMNPLLIKGYRSALKLEDVPSLAPEHRAERMYELFQSNWPRPSLRTNHPVRTALLRCFWPNLTFAASLSLVRLAVMYVGPMLINRFVDFASGKNRSSLYEGYYLCFILLAAKFVEVFCSHQYNFQCQKLGMLIRSTLITSLYRKGLRLSCSARQSHGLGQIVNYMAVDAQQLSDMMLQLHYLWLMPLQVGTAVGLLYFNLGPSMTTSVVAIAAILLFVVMGAKRNNRYQFNLMMMRDKRMKATNEMLNNMRVIKFQAWEEHFQRRIQGFRDSEFSWLSKFFYSVSANIVALWSAPLLVSTLTFGTCILLGVKLDAGKVFTATSFFKILQEPLRNFPQALISSSQALISLERLDAYMTSQELEEGAVEKVPGGCDDGVAVEVRGGAFSWDDEPGKGEEGGWLKGIDVVIRKGSLSAVVGTVGSGKSSFLSCVLGEMHRISGKVRVCGTMAYVAQTAWIQNGTIQENILFGKAMDAERYQEVIRVCCLEKDLDMMEFGDQTEIGERGINLSGGQKQRIQLARAVYQDCDIYLLDDIFSAVDAHTGSDIFKVMRAGEIVQSGKYDELLGSGTDFGALVAAHASSMEVVEHSANAGNNDVQEQPKPSEQPTTDNGQVDVQNGSIDTSKNKKTTSKLIEEEQRATGHVSLQLYKSYATEAWGWWGLIAMLLVCLVWQLSLMAGDYWLAFETSEENMTSFNPVVFIRVYAIIAVVAILLVTARSVLLAVVGLQTSQIFFSGMLRSILHAPMSFFDTTPSGRILSRASSDQTNVDIFLPFFLGLTVSMYITVLSILVVTCQVAWPTVILVIPLAWLNYWYRGYYLATSRELTRLDSITKAPVIHHFSESVSGVTTIRCFSKQEAFCEENVNRVNSSLRMDFHINGANEWMGFRLELLGSFVLCISALCMVMLPSNIVKPEFVGLSLSYGLSLNAALFWTIWVSCFVENRMVSVERIKQFTDIPSEAAWEIKGCLPSVNWPTRGNIELKDLKVKYRPNTPMVLKGLTLKIQGGEKIGVVGRTGSGKSTFIQALFRVVEPSGGKIIIDGIDICTLGLHDLRSRFGIIPQEPVLFEGTVRSNIDPIGKYSDDEIWKSLERCQLKDAVTAKPEKLDAPVVDNGENWSVGQRQLLCLGRVMLKRSRILFMDEATASVDSQTDAVIQKIIREDFASCTIISIAHRIPTVMDCDRVLVIDAGLAKEFDKPSNLIERPSLFGALVQEYANRSSGL</sequence>
<keyword evidence="17" id="KW-1185">Reference proteome</keyword>
<feature type="domain" description="ABC transmembrane type-1" evidence="15">
    <location>
        <begin position="341"/>
        <end position="621"/>
    </location>
</feature>
<dbReference type="OrthoDB" id="6500128at2759"/>
<feature type="transmembrane region" description="Helical" evidence="13">
    <location>
        <begin position="54"/>
        <end position="77"/>
    </location>
</feature>
<comment type="caution">
    <text evidence="16">The sequence shown here is derived from an EMBL/GenBank/DDBJ whole genome shotgun (WGS) entry which is preliminary data.</text>
</comment>
<keyword evidence="8" id="KW-1278">Translocase</keyword>
<dbReference type="Pfam" id="PF00005">
    <property type="entry name" value="ABC_tran"/>
    <property type="match status" value="2"/>
</dbReference>
<evidence type="ECO:0000313" key="17">
    <source>
        <dbReference type="Proteomes" id="UP000652761"/>
    </source>
</evidence>
<organism evidence="16 17">
    <name type="scientific">Colocasia esculenta</name>
    <name type="common">Wild taro</name>
    <name type="synonym">Arum esculentum</name>
    <dbReference type="NCBI Taxonomy" id="4460"/>
    <lineage>
        <taxon>Eukaryota</taxon>
        <taxon>Viridiplantae</taxon>
        <taxon>Streptophyta</taxon>
        <taxon>Embryophyta</taxon>
        <taxon>Tracheophyta</taxon>
        <taxon>Spermatophyta</taxon>
        <taxon>Magnoliopsida</taxon>
        <taxon>Liliopsida</taxon>
        <taxon>Araceae</taxon>
        <taxon>Aroideae</taxon>
        <taxon>Colocasieae</taxon>
        <taxon>Colocasia</taxon>
    </lineage>
</organism>
<name>A0A843TP28_COLES</name>
<dbReference type="Proteomes" id="UP000652761">
    <property type="component" value="Unassembled WGS sequence"/>
</dbReference>
<feature type="transmembrane region" description="Helical" evidence="13">
    <location>
        <begin position="1046"/>
        <end position="1066"/>
    </location>
</feature>
<keyword evidence="5" id="KW-0677">Repeat</keyword>
<dbReference type="GO" id="GO:0140359">
    <property type="term" value="F:ABC-type transporter activity"/>
    <property type="evidence" value="ECO:0007669"/>
    <property type="project" value="InterPro"/>
</dbReference>
<dbReference type="PANTHER" id="PTHR24223:SF362">
    <property type="entry name" value="ABC TRANSPORTER C FAMILY MEMBER 4"/>
    <property type="match status" value="1"/>
</dbReference>
<feature type="transmembrane region" description="Helical" evidence="13">
    <location>
        <begin position="335"/>
        <end position="356"/>
    </location>
</feature>
<dbReference type="CDD" id="cd18580">
    <property type="entry name" value="ABC_6TM_ABCC_D2"/>
    <property type="match status" value="1"/>
</dbReference>
<feature type="transmembrane region" description="Helical" evidence="13">
    <location>
        <begin position="975"/>
        <end position="1001"/>
    </location>
</feature>
<protein>
    <recommendedName>
        <fullName evidence="18">ABC transporter C family member 14</fullName>
    </recommendedName>
</protein>
<comment type="subcellular location">
    <subcellularLocation>
        <location evidence="1">Membrane</location>
        <topology evidence="1">Multi-pass membrane protein</topology>
    </subcellularLocation>
</comment>
<feature type="transmembrane region" description="Helical" evidence="13">
    <location>
        <begin position="933"/>
        <end position="954"/>
    </location>
</feature>
<dbReference type="InterPro" id="IPR027417">
    <property type="entry name" value="P-loop_NTPase"/>
</dbReference>
<dbReference type="InterPro" id="IPR044726">
    <property type="entry name" value="ABCC_6TM_D2"/>
</dbReference>
<evidence type="ECO:0000256" key="6">
    <source>
        <dbReference type="ARBA" id="ARBA00022741"/>
    </source>
</evidence>
<dbReference type="InterPro" id="IPR050173">
    <property type="entry name" value="ABC_transporter_C-like"/>
</dbReference>
<evidence type="ECO:0000259" key="15">
    <source>
        <dbReference type="PROSITE" id="PS50929"/>
    </source>
</evidence>
<feature type="domain" description="ABC transporter" evidence="14">
    <location>
        <begin position="1255"/>
        <end position="1489"/>
    </location>
</feature>
<dbReference type="CDD" id="cd03250">
    <property type="entry name" value="ABCC_MRP_domain1"/>
    <property type="match status" value="1"/>
</dbReference>
<evidence type="ECO:0000256" key="8">
    <source>
        <dbReference type="ARBA" id="ARBA00022967"/>
    </source>
</evidence>
<feature type="transmembrane region" description="Helical" evidence="13">
    <location>
        <begin position="101"/>
        <end position="127"/>
    </location>
</feature>
<dbReference type="FunFam" id="3.40.50.300:FF:000997">
    <property type="entry name" value="Multidrug resistance-associated protein 1"/>
    <property type="match status" value="1"/>
</dbReference>
<feature type="transmembrane region" description="Helical" evidence="13">
    <location>
        <begin position="211"/>
        <end position="230"/>
    </location>
</feature>
<evidence type="ECO:0000256" key="5">
    <source>
        <dbReference type="ARBA" id="ARBA00022737"/>
    </source>
</evidence>
<gene>
    <name evidence="16" type="ORF">Taro_004301</name>
</gene>
<keyword evidence="6" id="KW-0547">Nucleotide-binding</keyword>
<comment type="function">
    <text evidence="11">ABC transporter that may affect phytic acid transport and compartmentalization. May function directly or indirectly in removing phytic acid from the cytosol or in vesicle trafficking. Required for phytic acid accumulation in developing seeds. Phytic acid is the primary storage form of phosphorus in cereal grains and other plant seeds.</text>
</comment>
<feature type="domain" description="ABC transporter" evidence="14">
    <location>
        <begin position="656"/>
        <end position="895"/>
    </location>
</feature>
<dbReference type="InterPro" id="IPR003439">
    <property type="entry name" value="ABC_transporter-like_ATP-bd"/>
</dbReference>
<feature type="transmembrane region" description="Helical" evidence="13">
    <location>
        <begin position="1196"/>
        <end position="1216"/>
    </location>
</feature>
<reference evidence="16" key="1">
    <citation type="submission" date="2017-07" db="EMBL/GenBank/DDBJ databases">
        <title>Taro Niue Genome Assembly and Annotation.</title>
        <authorList>
            <person name="Atibalentja N."/>
            <person name="Keating K."/>
            <person name="Fields C.J."/>
        </authorList>
    </citation>
    <scope>NUCLEOTIDE SEQUENCE</scope>
    <source>
        <strain evidence="16">Niue_2</strain>
        <tissue evidence="16">Leaf</tissue>
    </source>
</reference>
<evidence type="ECO:0000256" key="7">
    <source>
        <dbReference type="ARBA" id="ARBA00022840"/>
    </source>
</evidence>
<evidence type="ECO:0000256" key="12">
    <source>
        <dbReference type="SAM" id="MobiDB-lite"/>
    </source>
</evidence>
<evidence type="ECO:0000256" key="4">
    <source>
        <dbReference type="ARBA" id="ARBA00022692"/>
    </source>
</evidence>
<feature type="transmembrane region" description="Helical" evidence="13">
    <location>
        <begin position="1072"/>
        <end position="1090"/>
    </location>
</feature>
<keyword evidence="4 13" id="KW-0812">Transmembrane</keyword>
<proteinExistence type="inferred from homology"/>
<dbReference type="Gene3D" id="1.20.1560.10">
    <property type="entry name" value="ABC transporter type 1, transmembrane domain"/>
    <property type="match status" value="2"/>
</dbReference>
<dbReference type="InterPro" id="IPR036640">
    <property type="entry name" value="ABC1_TM_sf"/>
</dbReference>
<feature type="region of interest" description="Disordered" evidence="12">
    <location>
        <begin position="869"/>
        <end position="907"/>
    </location>
</feature>
<dbReference type="GO" id="GO:0016887">
    <property type="term" value="F:ATP hydrolysis activity"/>
    <property type="evidence" value="ECO:0007669"/>
    <property type="project" value="InterPro"/>
</dbReference>
<feature type="compositionally biased region" description="Polar residues" evidence="12">
    <location>
        <begin position="869"/>
        <end position="899"/>
    </location>
</feature>
<feature type="transmembrane region" description="Helical" evidence="13">
    <location>
        <begin position="458"/>
        <end position="475"/>
    </location>
</feature>
<dbReference type="SUPFAM" id="SSF52540">
    <property type="entry name" value="P-loop containing nucleoside triphosphate hydrolases"/>
    <property type="match status" value="2"/>
</dbReference>
<evidence type="ECO:0000256" key="2">
    <source>
        <dbReference type="ARBA" id="ARBA00009726"/>
    </source>
</evidence>
<comment type="similarity">
    <text evidence="2">Belongs to the ABC transporter superfamily. ABCC family. Conjugate transporter (TC 3.A.1.208) subfamily.</text>
</comment>
<accession>A0A843TP28</accession>
<keyword evidence="10 13" id="KW-0472">Membrane</keyword>
<dbReference type="FunFam" id="1.20.1560.10:FF:000002">
    <property type="entry name" value="ABC transporter C family member 5"/>
    <property type="match status" value="1"/>
</dbReference>
<evidence type="ECO:0000256" key="9">
    <source>
        <dbReference type="ARBA" id="ARBA00022989"/>
    </source>
</evidence>
<dbReference type="CDD" id="cd03244">
    <property type="entry name" value="ABCC_MRP_domain2"/>
    <property type="match status" value="1"/>
</dbReference>
<feature type="transmembrane region" description="Helical" evidence="13">
    <location>
        <begin position="1166"/>
        <end position="1184"/>
    </location>
</feature>
<evidence type="ECO:0000256" key="3">
    <source>
        <dbReference type="ARBA" id="ARBA00022448"/>
    </source>
</evidence>
<dbReference type="SMART" id="SM00382">
    <property type="entry name" value="AAA"/>
    <property type="match status" value="2"/>
</dbReference>
<feature type="domain" description="ABC transmembrane type-1" evidence="15">
    <location>
        <begin position="939"/>
        <end position="1218"/>
    </location>
</feature>
<feature type="transmembrane region" description="Helical" evidence="13">
    <location>
        <begin position="1007"/>
        <end position="1025"/>
    </location>
</feature>
<feature type="transmembrane region" description="Helical" evidence="13">
    <location>
        <begin position="171"/>
        <end position="191"/>
    </location>
</feature>
<dbReference type="GO" id="GO:0005524">
    <property type="term" value="F:ATP binding"/>
    <property type="evidence" value="ECO:0007669"/>
    <property type="project" value="UniProtKB-KW"/>
</dbReference>